<feature type="compositionally biased region" description="Low complexity" evidence="1">
    <location>
        <begin position="74"/>
        <end position="92"/>
    </location>
</feature>
<sequence>MRRVGKGLPSGGSSAEATTTTTTVSDTGLKTHAHIAATTADAADSAPTGGIAPAAPHIAPPVANKRPRAWQRSQVAAKAPAPAPAQELAQPQSPSLVVSSAETDLSSPSFSNPSSIAIAATAATFSASAASAASSVSTTVPARLQTYKPQYHLYAGKVQDVYAKWPAPDLIVADGAALSATSLSAALNAAPLSDSAPTPEPHAAVAPAGGCDSGIGSGSCAPLSDFCAWYQPHIAAWAKAAKPSTSLWLWNTEIGWASLHPQLQAAGWEFVQLLVWNKGTSATAHLSHSRRSGSYRSPAPVVTEVAALYRRQLRLRTPTGQSLPVPEWLRAEWLRSGRPLSEVQWALGESSALARFLCGEGKWSWPRGDEVETLARYCSQRGDPSAWFYFSLDGRAPLTAAKWQNLKAVWHPLSALTNVWTQAPLSSDERLQGSLQQQAPQVYVPTPDEDKVLRQKPLKLLLQQVYATTNEGAVVWEPFGGLATAAVASVLLGREAYVAECEPRFVPLLQMRLEQAQRAWEENGALTDEELQEAAKSRAGRVSKRAQGRTQLGRTLQGRVL</sequence>
<dbReference type="Proteomes" id="UP000733611">
    <property type="component" value="Unassembled WGS sequence"/>
</dbReference>
<feature type="region of interest" description="Disordered" evidence="1">
    <location>
        <begin position="531"/>
        <end position="561"/>
    </location>
</feature>
<evidence type="ECO:0000256" key="1">
    <source>
        <dbReference type="SAM" id="MobiDB-lite"/>
    </source>
</evidence>
<protein>
    <recommendedName>
        <fullName evidence="4">Methyltransferase</fullName>
    </recommendedName>
</protein>
<evidence type="ECO:0008006" key="4">
    <source>
        <dbReference type="Google" id="ProtNLM"/>
    </source>
</evidence>
<dbReference type="EMBL" id="JAHLFE010000133">
    <property type="protein sequence ID" value="MBU3844530.1"/>
    <property type="molecule type" value="Genomic_DNA"/>
</dbReference>
<comment type="caution">
    <text evidence="2">The sequence shown here is derived from an EMBL/GenBank/DDBJ whole genome shotgun (WGS) entry which is preliminary data.</text>
</comment>
<feature type="compositionally biased region" description="Basic residues" evidence="1">
    <location>
        <begin position="538"/>
        <end position="547"/>
    </location>
</feature>
<evidence type="ECO:0000313" key="2">
    <source>
        <dbReference type="EMBL" id="MBU3844530.1"/>
    </source>
</evidence>
<dbReference type="SUPFAM" id="SSF53335">
    <property type="entry name" value="S-adenosyl-L-methionine-dependent methyltransferases"/>
    <property type="match status" value="1"/>
</dbReference>
<name>A0A948TG96_9GAMM</name>
<evidence type="ECO:0000313" key="3">
    <source>
        <dbReference type="Proteomes" id="UP000733611"/>
    </source>
</evidence>
<accession>A0A948TG96</accession>
<reference evidence="2" key="2">
    <citation type="submission" date="2021-04" db="EMBL/GenBank/DDBJ databases">
        <authorList>
            <person name="Gilroy R."/>
        </authorList>
    </citation>
    <scope>NUCLEOTIDE SEQUENCE</scope>
    <source>
        <strain evidence="2">378</strain>
    </source>
</reference>
<dbReference type="AlphaFoldDB" id="A0A948TG96"/>
<dbReference type="InterPro" id="IPR029063">
    <property type="entry name" value="SAM-dependent_MTases_sf"/>
</dbReference>
<organism evidence="2 3">
    <name type="scientific">Candidatus Anaerobiospirillum pullicola</name>
    <dbReference type="NCBI Taxonomy" id="2838451"/>
    <lineage>
        <taxon>Bacteria</taxon>
        <taxon>Pseudomonadati</taxon>
        <taxon>Pseudomonadota</taxon>
        <taxon>Gammaproteobacteria</taxon>
        <taxon>Aeromonadales</taxon>
        <taxon>Succinivibrionaceae</taxon>
        <taxon>Anaerobiospirillum</taxon>
    </lineage>
</organism>
<reference evidence="2" key="1">
    <citation type="journal article" date="2021" name="PeerJ">
        <title>Extensive microbial diversity within the chicken gut microbiome revealed by metagenomics and culture.</title>
        <authorList>
            <person name="Gilroy R."/>
            <person name="Ravi A."/>
            <person name="Getino M."/>
            <person name="Pursley I."/>
            <person name="Horton D.L."/>
            <person name="Alikhan N.F."/>
            <person name="Baker D."/>
            <person name="Gharbi K."/>
            <person name="Hall N."/>
            <person name="Watson M."/>
            <person name="Adriaenssens E.M."/>
            <person name="Foster-Nyarko E."/>
            <person name="Jarju S."/>
            <person name="Secka A."/>
            <person name="Antonio M."/>
            <person name="Oren A."/>
            <person name="Chaudhuri R.R."/>
            <person name="La Ragione R."/>
            <person name="Hildebrand F."/>
            <person name="Pallen M.J."/>
        </authorList>
    </citation>
    <scope>NUCLEOTIDE SEQUENCE</scope>
    <source>
        <strain evidence="2">378</strain>
    </source>
</reference>
<proteinExistence type="predicted"/>
<feature type="compositionally biased region" description="Polar residues" evidence="1">
    <location>
        <begin position="93"/>
        <end position="105"/>
    </location>
</feature>
<feature type="compositionally biased region" description="Low complexity" evidence="1">
    <location>
        <begin position="34"/>
        <end position="61"/>
    </location>
</feature>
<feature type="region of interest" description="Disordered" evidence="1">
    <location>
        <begin position="1"/>
        <end position="110"/>
    </location>
</feature>
<gene>
    <name evidence="2" type="ORF">H9847_06650</name>
</gene>
<dbReference type="Gene3D" id="3.40.50.150">
    <property type="entry name" value="Vaccinia Virus protein VP39"/>
    <property type="match status" value="1"/>
</dbReference>